<feature type="transmembrane region" description="Helical" evidence="1">
    <location>
        <begin position="47"/>
        <end position="68"/>
    </location>
</feature>
<name>A0A075H3Y1_9EURY</name>
<dbReference type="EMBL" id="KF900903">
    <property type="protein sequence ID" value="AIF10911.1"/>
    <property type="molecule type" value="Genomic_DNA"/>
</dbReference>
<keyword evidence="1" id="KW-0472">Membrane</keyword>
<organism evidence="2">
    <name type="scientific">uncultured marine group II/III euryarchaeote KM3_47_D05</name>
    <dbReference type="NCBI Taxonomy" id="1456451"/>
    <lineage>
        <taxon>Archaea</taxon>
        <taxon>Methanobacteriati</taxon>
        <taxon>Methanobacteriota</taxon>
        <taxon>environmental samples</taxon>
    </lineage>
</organism>
<feature type="transmembrane region" description="Helical" evidence="1">
    <location>
        <begin position="157"/>
        <end position="179"/>
    </location>
</feature>
<keyword evidence="1" id="KW-0812">Transmembrane</keyword>
<feature type="transmembrane region" description="Helical" evidence="1">
    <location>
        <begin position="89"/>
        <end position="108"/>
    </location>
</feature>
<dbReference type="AlphaFoldDB" id="A0A075H3Y1"/>
<sequence>MEITREAVRVATVVLGPLVLASYAYGLSHAEDRMALWGGIPSSWQTYIVPFMFVAAAGYLMFWWIALFQMEVSALEALRWPWGESDGSGLNRLLLAFLLVLIPSALWIESTIFHLANDYSWTPILVIGILFLVSVGNVMMGLLAYGAYQDGVNGSELMILGAAMLAVQCIVNDLVIWSIRFPW</sequence>
<protein>
    <submittedName>
        <fullName evidence="2">Uncharacterized protein</fullName>
    </submittedName>
</protein>
<reference evidence="2" key="1">
    <citation type="journal article" date="2014" name="Genome Biol. Evol.">
        <title>Pangenome evidence for extensive interdomain horizontal transfer affecting lineage core and shell genes in uncultured planktonic thaumarchaeota and euryarchaeota.</title>
        <authorList>
            <person name="Deschamps P."/>
            <person name="Zivanovic Y."/>
            <person name="Moreira D."/>
            <person name="Rodriguez-Valera F."/>
            <person name="Lopez-Garcia P."/>
        </authorList>
    </citation>
    <scope>NUCLEOTIDE SEQUENCE</scope>
</reference>
<feature type="transmembrane region" description="Helical" evidence="1">
    <location>
        <begin position="120"/>
        <end position="145"/>
    </location>
</feature>
<proteinExistence type="predicted"/>
<feature type="transmembrane region" description="Helical" evidence="1">
    <location>
        <begin position="7"/>
        <end position="27"/>
    </location>
</feature>
<accession>A0A075H3Y1</accession>
<evidence type="ECO:0000256" key="1">
    <source>
        <dbReference type="SAM" id="Phobius"/>
    </source>
</evidence>
<evidence type="ECO:0000313" key="2">
    <source>
        <dbReference type="EMBL" id="AIF10911.1"/>
    </source>
</evidence>
<keyword evidence="1" id="KW-1133">Transmembrane helix</keyword>